<dbReference type="GO" id="GO:0051707">
    <property type="term" value="P:response to other organism"/>
    <property type="evidence" value="ECO:0007669"/>
    <property type="project" value="UniProtKB-ARBA"/>
</dbReference>
<evidence type="ECO:0000313" key="4">
    <source>
        <dbReference type="Proteomes" id="UP001327560"/>
    </source>
</evidence>
<evidence type="ECO:0000259" key="2">
    <source>
        <dbReference type="PROSITE" id="PS50927"/>
    </source>
</evidence>
<organism evidence="3 4">
    <name type="scientific">Canna indica</name>
    <name type="common">Indian-shot</name>
    <dbReference type="NCBI Taxonomy" id="4628"/>
    <lineage>
        <taxon>Eukaryota</taxon>
        <taxon>Viridiplantae</taxon>
        <taxon>Streptophyta</taxon>
        <taxon>Embryophyta</taxon>
        <taxon>Tracheophyta</taxon>
        <taxon>Spermatophyta</taxon>
        <taxon>Magnoliopsida</taxon>
        <taxon>Liliopsida</taxon>
        <taxon>Zingiberales</taxon>
        <taxon>Cannaceae</taxon>
        <taxon>Canna</taxon>
    </lineage>
</organism>
<reference evidence="3 4" key="1">
    <citation type="submission" date="2023-10" db="EMBL/GenBank/DDBJ databases">
        <title>Chromosome-scale genome assembly provides insights into flower coloration mechanisms of Canna indica.</title>
        <authorList>
            <person name="Li C."/>
        </authorList>
    </citation>
    <scope>NUCLEOTIDE SEQUENCE [LARGE SCALE GENOMIC DNA]</scope>
    <source>
        <tissue evidence="3">Flower</tissue>
    </source>
</reference>
<evidence type="ECO:0000313" key="3">
    <source>
        <dbReference type="EMBL" id="WOK97492.1"/>
    </source>
</evidence>
<sequence>MASFLFLLAPVILGVLLSSCVADNILFTGESLSSGQTLSYGGYSFIMQGDCNLVLYDTSKPIWASSTGGRSRD</sequence>
<dbReference type="InterPro" id="IPR036426">
    <property type="entry name" value="Bulb-type_lectin_dom_sf"/>
</dbReference>
<dbReference type="Proteomes" id="UP001327560">
    <property type="component" value="Chromosome 2"/>
</dbReference>
<dbReference type="EMBL" id="CP136891">
    <property type="protein sequence ID" value="WOK97492.1"/>
    <property type="molecule type" value="Genomic_DNA"/>
</dbReference>
<name>A0AAQ3Q634_9LILI</name>
<dbReference type="AlphaFoldDB" id="A0AAQ3Q634"/>
<feature type="chain" id="PRO_5042994675" evidence="1">
    <location>
        <begin position="23"/>
        <end position="73"/>
    </location>
</feature>
<keyword evidence="1" id="KW-0732">Signal</keyword>
<protein>
    <submittedName>
        <fullName evidence="3">Agglutinin</fullName>
    </submittedName>
</protein>
<proteinExistence type="predicted"/>
<evidence type="ECO:0000256" key="1">
    <source>
        <dbReference type="SAM" id="SignalP"/>
    </source>
</evidence>
<keyword evidence="4" id="KW-1185">Reference proteome</keyword>
<dbReference type="SUPFAM" id="SSF51110">
    <property type="entry name" value="alpha-D-mannose-specific plant lectins"/>
    <property type="match status" value="1"/>
</dbReference>
<dbReference type="Gene3D" id="2.90.10.10">
    <property type="entry name" value="Bulb-type lectin domain"/>
    <property type="match status" value="1"/>
</dbReference>
<feature type="domain" description="Bulb-type lectin" evidence="2">
    <location>
        <begin position="23"/>
        <end position="73"/>
    </location>
</feature>
<dbReference type="InterPro" id="IPR001480">
    <property type="entry name" value="Bulb-type_lectin_dom"/>
</dbReference>
<accession>A0AAQ3Q634</accession>
<feature type="signal peptide" evidence="1">
    <location>
        <begin position="1"/>
        <end position="22"/>
    </location>
</feature>
<dbReference type="PROSITE" id="PS50927">
    <property type="entry name" value="BULB_LECTIN"/>
    <property type="match status" value="1"/>
</dbReference>
<gene>
    <name evidence="3" type="ORF">Cni_G06200</name>
</gene>